<protein>
    <submittedName>
        <fullName evidence="1">Uncharacterized protein</fullName>
    </submittedName>
</protein>
<name>A0ABZ2LC37_9BACT</name>
<keyword evidence="2" id="KW-1185">Reference proteome</keyword>
<dbReference type="RefSeq" id="WP_394837987.1">
    <property type="nucleotide sequence ID" value="NZ_CP089929.1"/>
</dbReference>
<proteinExistence type="predicted"/>
<dbReference type="Proteomes" id="UP001374803">
    <property type="component" value="Chromosome"/>
</dbReference>
<sequence length="328" mass="36731">MHWTDLLDERRNDAWVGLQVATSKAECPRRPAFRMEAGGPRLMRLACGETSLLWARVVRGDWGYTYLRASPPHRGMGVLPPLRFDDARSKAAVPRSDDWYKAWARSFAHELAQSPCSPLQDGTMLLARAESWRDDGSWGPAGGRVAVPPFNFLESVNEVLPHDFADWQLELAPLPLRPLSDPASSRVKAYRKSARDGVLPPVLVMWMSGLQRYVILDGHDRLLASLLENGLPACLALLPLTECPVAPDPKRVAAVVNAVEQHVGARRPGRRELSVDQANRLLIGIHDDRPYLRIITRAWPLEGGPFRWFSEVRRELAHVPDADDAMLL</sequence>
<accession>A0ABZ2LC37</accession>
<dbReference type="EMBL" id="CP089983">
    <property type="protein sequence ID" value="WXB08312.1"/>
    <property type="molecule type" value="Genomic_DNA"/>
</dbReference>
<evidence type="ECO:0000313" key="2">
    <source>
        <dbReference type="Proteomes" id="UP001374803"/>
    </source>
</evidence>
<gene>
    <name evidence="1" type="ORF">LVJ94_13835</name>
</gene>
<evidence type="ECO:0000313" key="1">
    <source>
        <dbReference type="EMBL" id="WXB08312.1"/>
    </source>
</evidence>
<organism evidence="1 2">
    <name type="scientific">Pendulispora rubella</name>
    <dbReference type="NCBI Taxonomy" id="2741070"/>
    <lineage>
        <taxon>Bacteria</taxon>
        <taxon>Pseudomonadati</taxon>
        <taxon>Myxococcota</taxon>
        <taxon>Myxococcia</taxon>
        <taxon>Myxococcales</taxon>
        <taxon>Sorangiineae</taxon>
        <taxon>Pendulisporaceae</taxon>
        <taxon>Pendulispora</taxon>
    </lineage>
</organism>
<reference evidence="1" key="1">
    <citation type="submission" date="2021-12" db="EMBL/GenBank/DDBJ databases">
        <title>Discovery of the Pendulisporaceae a myxobacterial family with distinct sporulation behavior and unique specialized metabolism.</title>
        <authorList>
            <person name="Garcia R."/>
            <person name="Popoff A."/>
            <person name="Bader C.D."/>
            <person name="Loehr J."/>
            <person name="Walesch S."/>
            <person name="Walt C."/>
            <person name="Boldt J."/>
            <person name="Bunk B."/>
            <person name="Haeckl F.J.F.P.J."/>
            <person name="Gunesch A.P."/>
            <person name="Birkelbach J."/>
            <person name="Nuebel U."/>
            <person name="Pietschmann T."/>
            <person name="Bach T."/>
            <person name="Mueller R."/>
        </authorList>
    </citation>
    <scope>NUCLEOTIDE SEQUENCE</scope>
    <source>
        <strain evidence="1">MSr11367</strain>
    </source>
</reference>